<reference evidence="2" key="1">
    <citation type="submission" date="2016-10" db="EMBL/GenBank/DDBJ databases">
        <authorList>
            <person name="de Groot N.N."/>
        </authorList>
    </citation>
    <scope>NUCLEOTIDE SEQUENCE [LARGE SCALE GENOMIC DNA]</scope>
    <source>
        <strain evidence="2">CGMCC 1.12397</strain>
    </source>
</reference>
<proteinExistence type="predicted"/>
<dbReference type="Proteomes" id="UP000199289">
    <property type="component" value="Unassembled WGS sequence"/>
</dbReference>
<evidence type="ECO:0000313" key="2">
    <source>
        <dbReference type="EMBL" id="SDQ43925.1"/>
    </source>
</evidence>
<evidence type="ECO:0000313" key="1">
    <source>
        <dbReference type="EMBL" id="RDI70539.1"/>
    </source>
</evidence>
<dbReference type="EMBL" id="FNKQ01000002">
    <property type="protein sequence ID" value="SDQ43925.1"/>
    <property type="molecule type" value="Genomic_DNA"/>
</dbReference>
<sequence length="134" mass="15392">MSGLEVAIMGAVASQVSKTALEWLQSQGSEISEEEWKQVGYQIGIEIQSIDRQSQRNPEELKTLERELTNAAKVYQKLEIFGEDFDFDSDVVSLYSNLADICGEWAVDMKFNTSMEEHRSNFEELHKEYKETVM</sequence>
<name>A0A1H1AW48_9EURY</name>
<dbReference type="EMBL" id="QQST01000001">
    <property type="protein sequence ID" value="RDI70539.1"/>
    <property type="molecule type" value="Genomic_DNA"/>
</dbReference>
<dbReference type="AlphaFoldDB" id="A0A1H1AW48"/>
<gene>
    <name evidence="1" type="ORF">DWB78_01705</name>
    <name evidence="2" type="ORF">SAMN05216278_1518</name>
</gene>
<protein>
    <submittedName>
        <fullName evidence="2">Uncharacterized protein</fullName>
    </submittedName>
</protein>
<reference evidence="3" key="2">
    <citation type="submission" date="2016-10" db="EMBL/GenBank/DDBJ databases">
        <authorList>
            <person name="Varghese N."/>
            <person name="Submissions S."/>
        </authorList>
    </citation>
    <scope>NUCLEOTIDE SEQUENCE [LARGE SCALE GENOMIC DNA]</scope>
    <source>
        <strain evidence="3">CGMCC 1.12397</strain>
    </source>
</reference>
<organism evidence="2 3">
    <name type="scientific">Halopelagius longus</name>
    <dbReference type="NCBI Taxonomy" id="1236180"/>
    <lineage>
        <taxon>Archaea</taxon>
        <taxon>Methanobacteriati</taxon>
        <taxon>Methanobacteriota</taxon>
        <taxon>Stenosarchaea group</taxon>
        <taxon>Halobacteria</taxon>
        <taxon>Halobacteriales</taxon>
        <taxon>Haloferacaceae</taxon>
    </lineage>
</organism>
<keyword evidence="4" id="KW-1185">Reference proteome</keyword>
<dbReference type="RefSeq" id="WP_092535335.1">
    <property type="nucleotide sequence ID" value="NZ_FNKQ01000002.1"/>
</dbReference>
<evidence type="ECO:0000313" key="3">
    <source>
        <dbReference type="Proteomes" id="UP000199289"/>
    </source>
</evidence>
<reference evidence="1 4" key="3">
    <citation type="submission" date="2018-07" db="EMBL/GenBank/DDBJ databases">
        <title>Genome sequence of extremly halophilic archaeon Halopelagius longus strain BC12-B1.</title>
        <authorList>
            <person name="Zhang X."/>
        </authorList>
    </citation>
    <scope>NUCLEOTIDE SEQUENCE [LARGE SCALE GENOMIC DNA]</scope>
    <source>
        <strain evidence="1 4">BC12-B1</strain>
    </source>
</reference>
<evidence type="ECO:0000313" key="4">
    <source>
        <dbReference type="Proteomes" id="UP000255421"/>
    </source>
</evidence>
<accession>A0A1H1AW48</accession>
<dbReference type="Proteomes" id="UP000255421">
    <property type="component" value="Unassembled WGS sequence"/>
</dbReference>